<comment type="subcellular location">
    <subcellularLocation>
        <location evidence="2">Cytoplasm</location>
    </subcellularLocation>
</comment>
<gene>
    <name evidence="11" type="ORF">BTO22_11505</name>
</gene>
<dbReference type="InterPro" id="IPR013785">
    <property type="entry name" value="Aldolase_TIM"/>
</dbReference>
<evidence type="ECO:0000256" key="7">
    <source>
        <dbReference type="ARBA" id="ARBA00022605"/>
    </source>
</evidence>
<comment type="similarity">
    <text evidence="4 10">Belongs to the HisA/HisF family.</text>
</comment>
<sequence length="255" mass="27968">MSTFELYPSLDIVSGKALTSKSAIEITQKKGNRIKEIGSPIDIAFAYQNLGADWVHIVDLDAASGKKDNSDIIVSIIESKNIKMKTQICGGIRTIEQLDKYISAGCTRVNISSMVFDKPKLCELILKEYGDKVAIALDAKLVGFDYQLTTQGWNKLQGSLCSTIEWLEQCGCTRYVVTDINRGGMMNHPNIELLNKVLKMTNKSIVSGGGISNLSDIKNLQAIGVEGAILGQVIHTKKLPLCQFINEAKVLNYAH</sequence>
<evidence type="ECO:0000256" key="5">
    <source>
        <dbReference type="ARBA" id="ARBA00012550"/>
    </source>
</evidence>
<keyword evidence="6" id="KW-0963">Cytoplasm</keyword>
<dbReference type="GO" id="GO:0000105">
    <property type="term" value="P:L-histidine biosynthetic process"/>
    <property type="evidence" value="ECO:0007669"/>
    <property type="project" value="UniProtKB-UniPathway"/>
</dbReference>
<dbReference type="GO" id="GO:0000162">
    <property type="term" value="P:L-tryptophan biosynthetic process"/>
    <property type="evidence" value="ECO:0007669"/>
    <property type="project" value="TreeGrafter"/>
</dbReference>
<evidence type="ECO:0000256" key="8">
    <source>
        <dbReference type="ARBA" id="ARBA00023102"/>
    </source>
</evidence>
<dbReference type="PANTHER" id="PTHR43090:SF2">
    <property type="entry name" value="1-(5-PHOSPHORIBOSYL)-5-[(5-PHOSPHORIBOSYLAMINO)METHYLIDENEAMINO] IMIDAZOLE-4-CARBOXAMIDE ISOMERASE"/>
    <property type="match status" value="1"/>
</dbReference>
<evidence type="ECO:0000313" key="12">
    <source>
        <dbReference type="Proteomes" id="UP000239263"/>
    </source>
</evidence>
<evidence type="ECO:0000256" key="1">
    <source>
        <dbReference type="ARBA" id="ARBA00000901"/>
    </source>
</evidence>
<dbReference type="PANTHER" id="PTHR43090">
    <property type="entry name" value="1-(5-PHOSPHORIBOSYL)-5-[(5-PHOSPHORIBOSYLAMINO)METHYLIDENEAMINO] IMIDAZOLE-4-CARBOXAMIDE ISOMERASE"/>
    <property type="match status" value="1"/>
</dbReference>
<keyword evidence="9 11" id="KW-0413">Isomerase</keyword>
<comment type="pathway">
    <text evidence="3">Amino-acid biosynthesis; L-histidine biosynthesis; L-histidine from 5-phospho-alpha-D-ribose 1-diphosphate: step 4/9.</text>
</comment>
<dbReference type="Proteomes" id="UP000239263">
    <property type="component" value="Unassembled WGS sequence"/>
</dbReference>
<dbReference type="Gene3D" id="3.20.20.70">
    <property type="entry name" value="Aldolase class I"/>
    <property type="match status" value="1"/>
</dbReference>
<dbReference type="RefSeq" id="WP_105055664.1">
    <property type="nucleotide sequence ID" value="NZ_CAWNRT010000002.1"/>
</dbReference>
<evidence type="ECO:0000256" key="10">
    <source>
        <dbReference type="RuleBase" id="RU003657"/>
    </source>
</evidence>
<dbReference type="InterPro" id="IPR006062">
    <property type="entry name" value="His_biosynth"/>
</dbReference>
<keyword evidence="8 10" id="KW-0368">Histidine biosynthesis</keyword>
<reference evidence="11 12" key="1">
    <citation type="submission" date="2016-12" db="EMBL/GenBank/DDBJ databases">
        <title>Diversity of luminous bacteria.</title>
        <authorList>
            <person name="Yoshizawa S."/>
            <person name="Kogure K."/>
        </authorList>
    </citation>
    <scope>NUCLEOTIDE SEQUENCE [LARGE SCALE GENOMIC DNA]</scope>
    <source>
        <strain evidence="11 12">ATCC 33715</strain>
    </source>
</reference>
<name>A0A2S7X1U1_9GAMM</name>
<proteinExistence type="inferred from homology"/>
<dbReference type="Pfam" id="PF00977">
    <property type="entry name" value="His_biosynth"/>
    <property type="match status" value="1"/>
</dbReference>
<dbReference type="SUPFAM" id="SSF51366">
    <property type="entry name" value="Ribulose-phoshate binding barrel"/>
    <property type="match status" value="1"/>
</dbReference>
<dbReference type="GO" id="GO:0003949">
    <property type="term" value="F:1-(5-phosphoribosyl)-5-[(5-phosphoribosylamino)methylideneamino]imidazole-4-carboxamide isomerase activity"/>
    <property type="evidence" value="ECO:0007669"/>
    <property type="project" value="UniProtKB-EC"/>
</dbReference>
<organism evidence="11 12">
    <name type="scientific">Aliivibrio sifiae</name>
    <dbReference type="NCBI Taxonomy" id="566293"/>
    <lineage>
        <taxon>Bacteria</taxon>
        <taxon>Pseudomonadati</taxon>
        <taxon>Pseudomonadota</taxon>
        <taxon>Gammaproteobacteria</taxon>
        <taxon>Vibrionales</taxon>
        <taxon>Vibrionaceae</taxon>
        <taxon>Aliivibrio</taxon>
    </lineage>
</organism>
<evidence type="ECO:0000256" key="2">
    <source>
        <dbReference type="ARBA" id="ARBA00004496"/>
    </source>
</evidence>
<keyword evidence="7 10" id="KW-0028">Amino-acid biosynthesis</keyword>
<comment type="caution">
    <text evidence="11">The sequence shown here is derived from an EMBL/GenBank/DDBJ whole genome shotgun (WGS) entry which is preliminary data.</text>
</comment>
<evidence type="ECO:0000256" key="9">
    <source>
        <dbReference type="ARBA" id="ARBA00023235"/>
    </source>
</evidence>
<protein>
    <recommendedName>
        <fullName evidence="5">1-(5-phosphoribosyl)-5-[(5-phosphoribosylamino)methylideneamino]imidazole-4-carboxamideisomerase</fullName>
        <ecNumber evidence="5">5.3.1.16</ecNumber>
    </recommendedName>
</protein>
<evidence type="ECO:0000256" key="4">
    <source>
        <dbReference type="ARBA" id="ARBA00009667"/>
    </source>
</evidence>
<dbReference type="AlphaFoldDB" id="A0A2S7X1U1"/>
<evidence type="ECO:0000256" key="3">
    <source>
        <dbReference type="ARBA" id="ARBA00005133"/>
    </source>
</evidence>
<dbReference type="EMBL" id="MSCO01000002">
    <property type="protein sequence ID" value="PQJ84176.1"/>
    <property type="molecule type" value="Genomic_DNA"/>
</dbReference>
<evidence type="ECO:0000313" key="11">
    <source>
        <dbReference type="EMBL" id="PQJ84176.1"/>
    </source>
</evidence>
<dbReference type="OrthoDB" id="9807749at2"/>
<evidence type="ECO:0000256" key="6">
    <source>
        <dbReference type="ARBA" id="ARBA00022490"/>
    </source>
</evidence>
<dbReference type="InterPro" id="IPR011060">
    <property type="entry name" value="RibuloseP-bd_barrel"/>
</dbReference>
<comment type="catalytic activity">
    <reaction evidence="1">
        <text>1-(5-phospho-beta-D-ribosyl)-5-[(5-phospho-beta-D-ribosylamino)methylideneamino]imidazole-4-carboxamide = 5-[(5-phospho-1-deoxy-D-ribulos-1-ylimino)methylamino]-1-(5-phospho-beta-D-ribosyl)imidazole-4-carboxamide</text>
        <dbReference type="Rhea" id="RHEA:15469"/>
        <dbReference type="ChEBI" id="CHEBI:58435"/>
        <dbReference type="ChEBI" id="CHEBI:58525"/>
        <dbReference type="EC" id="5.3.1.16"/>
    </reaction>
</comment>
<accession>A0A2S7X1U1</accession>
<dbReference type="CDD" id="cd04732">
    <property type="entry name" value="HisA"/>
    <property type="match status" value="1"/>
</dbReference>
<dbReference type="InterPro" id="IPR023016">
    <property type="entry name" value="HisA/PriA"/>
</dbReference>
<dbReference type="GO" id="GO:0005737">
    <property type="term" value="C:cytoplasm"/>
    <property type="evidence" value="ECO:0007669"/>
    <property type="project" value="UniProtKB-SubCell"/>
</dbReference>
<dbReference type="InterPro" id="IPR044524">
    <property type="entry name" value="Isoase_HisA-like"/>
</dbReference>
<dbReference type="EC" id="5.3.1.16" evidence="5"/>
<dbReference type="UniPathway" id="UPA00031">
    <property type="reaction ID" value="UER00009"/>
</dbReference>